<reference evidence="1 2" key="1">
    <citation type="journal article" date="2022" name="Nat. Ecol. Evol.">
        <title>A masculinizing supergene underlies an exaggerated male reproductive morph in a spider.</title>
        <authorList>
            <person name="Hendrickx F."/>
            <person name="De Corte Z."/>
            <person name="Sonet G."/>
            <person name="Van Belleghem S.M."/>
            <person name="Kostlbacher S."/>
            <person name="Vangestel C."/>
        </authorList>
    </citation>
    <scope>NUCLEOTIDE SEQUENCE [LARGE SCALE GENOMIC DNA]</scope>
    <source>
        <strain evidence="1">W744_W776</strain>
    </source>
</reference>
<evidence type="ECO:0000313" key="2">
    <source>
        <dbReference type="Proteomes" id="UP000827092"/>
    </source>
</evidence>
<accession>A0AAV6UJK4</accession>
<dbReference type="EMBL" id="JAFNEN010000372">
    <property type="protein sequence ID" value="KAG8184474.1"/>
    <property type="molecule type" value="Genomic_DNA"/>
</dbReference>
<dbReference type="Proteomes" id="UP000827092">
    <property type="component" value="Unassembled WGS sequence"/>
</dbReference>
<proteinExistence type="predicted"/>
<comment type="caution">
    <text evidence="1">The sequence shown here is derived from an EMBL/GenBank/DDBJ whole genome shotgun (WGS) entry which is preliminary data.</text>
</comment>
<sequence>MRNLMEERMLPFHETCSYINRFPSSRLHAFVWAGGTPFRAHESLSGEGSSLIWIMPPSEQAGDKKTVTDLCEIWPVARCCTAKLHTAQRLMVQKAASTH</sequence>
<dbReference type="AlphaFoldDB" id="A0AAV6UJK4"/>
<protein>
    <submittedName>
        <fullName evidence="1">Uncharacterized protein</fullName>
    </submittedName>
</protein>
<keyword evidence="2" id="KW-1185">Reference proteome</keyword>
<organism evidence="1 2">
    <name type="scientific">Oedothorax gibbosus</name>
    <dbReference type="NCBI Taxonomy" id="931172"/>
    <lineage>
        <taxon>Eukaryota</taxon>
        <taxon>Metazoa</taxon>
        <taxon>Ecdysozoa</taxon>
        <taxon>Arthropoda</taxon>
        <taxon>Chelicerata</taxon>
        <taxon>Arachnida</taxon>
        <taxon>Araneae</taxon>
        <taxon>Araneomorphae</taxon>
        <taxon>Entelegynae</taxon>
        <taxon>Araneoidea</taxon>
        <taxon>Linyphiidae</taxon>
        <taxon>Erigoninae</taxon>
        <taxon>Oedothorax</taxon>
    </lineage>
</organism>
<name>A0AAV6UJK4_9ARAC</name>
<gene>
    <name evidence="1" type="ORF">JTE90_002321</name>
</gene>
<evidence type="ECO:0000313" key="1">
    <source>
        <dbReference type="EMBL" id="KAG8184474.1"/>
    </source>
</evidence>